<evidence type="ECO:0000313" key="1">
    <source>
        <dbReference type="EMBL" id="KAJ3485249.1"/>
    </source>
</evidence>
<accession>A0AAD5V3N5</accession>
<name>A0AAD5V3N5_9APHY</name>
<dbReference type="EMBL" id="JANAWD010000159">
    <property type="protein sequence ID" value="KAJ3485249.1"/>
    <property type="molecule type" value="Genomic_DNA"/>
</dbReference>
<organism evidence="1 2">
    <name type="scientific">Meripilus lineatus</name>
    <dbReference type="NCBI Taxonomy" id="2056292"/>
    <lineage>
        <taxon>Eukaryota</taxon>
        <taxon>Fungi</taxon>
        <taxon>Dikarya</taxon>
        <taxon>Basidiomycota</taxon>
        <taxon>Agaricomycotina</taxon>
        <taxon>Agaricomycetes</taxon>
        <taxon>Polyporales</taxon>
        <taxon>Meripilaceae</taxon>
        <taxon>Meripilus</taxon>
    </lineage>
</organism>
<comment type="caution">
    <text evidence="1">The sequence shown here is derived from an EMBL/GenBank/DDBJ whole genome shotgun (WGS) entry which is preliminary data.</text>
</comment>
<reference evidence="1" key="1">
    <citation type="submission" date="2022-07" db="EMBL/GenBank/DDBJ databases">
        <title>Genome Sequence of Physisporinus lineatus.</title>
        <authorList>
            <person name="Buettner E."/>
        </authorList>
    </citation>
    <scope>NUCLEOTIDE SEQUENCE</scope>
    <source>
        <strain evidence="1">VT162</strain>
    </source>
</reference>
<dbReference type="AlphaFoldDB" id="A0AAD5V3N5"/>
<sequence>MSLSTLRTLRIGGPFHNIIGPPLLGLFPSLKGLHLEGPAINECVGVDLASPVVPIRIFQLQALSILGCTNEWGQRIVDDLVAAGCINSLRTLDLRVDPKFSLLNLCGLFRAVGGSLRELSLNMKYGSGIVFCASIITGSLLMRQKGDGNIRWGEMNLHLCTSLQTLKFSRENVRFPWDHDLRTHFEDILRVIKTLGQSPIRDVAVCVAGERTSGLQTHIKESHWQEMQSLLLSMRTIRSLTFLDDISEWDPALHTDDALIPGSSWVPLPEEVEDVFASHLPSLVEEGIFKHASRGEWS</sequence>
<proteinExistence type="predicted"/>
<evidence type="ECO:0000313" key="2">
    <source>
        <dbReference type="Proteomes" id="UP001212997"/>
    </source>
</evidence>
<gene>
    <name evidence="1" type="ORF">NLI96_g5076</name>
</gene>
<protein>
    <submittedName>
        <fullName evidence="1">Uncharacterized protein</fullName>
    </submittedName>
</protein>
<keyword evidence="2" id="KW-1185">Reference proteome</keyword>
<dbReference type="Proteomes" id="UP001212997">
    <property type="component" value="Unassembled WGS sequence"/>
</dbReference>